<evidence type="ECO:0000259" key="1">
    <source>
        <dbReference type="Pfam" id="PF04230"/>
    </source>
</evidence>
<sequence>MFFNALGVDAGQGVPNICKLRFRKFLDEVLSRKNFLVSVRNDGAIENIRKHIGEEYKHKILHSVDHGFFTNYESVDLYKRFGIDKNSKNIAINIASDMSEIRFKGYKEKGEMGFIIEFSSFIEELCSRDRELNIILIPHIYRDISIIYRLLENISDELRRTRIRVSGYEIGKSGAANIFGIYKSSDLSIGMRFHANVVPIGLGTKTLGLSSYPQINNLYRELSSLDKCIDVSKTGFKDELLIKSIDLINRKTKTNTEKKIVTAMRDEITPIVKDWLSNYFEINE</sequence>
<dbReference type="eggNOG" id="COG2327">
    <property type="taxonomic scope" value="Bacteria"/>
</dbReference>
<evidence type="ECO:0000313" key="3">
    <source>
        <dbReference type="Proteomes" id="UP000002592"/>
    </source>
</evidence>
<proteinExistence type="predicted"/>
<name>A2C1R8_PROM1</name>
<dbReference type="EMBL" id="CP000553">
    <property type="protein sequence ID" value="ABM75428.1"/>
    <property type="molecule type" value="Genomic_DNA"/>
</dbReference>
<dbReference type="AlphaFoldDB" id="A2C1R8"/>
<feature type="domain" description="Polysaccharide pyruvyl transferase" evidence="1">
    <location>
        <begin position="11"/>
        <end position="210"/>
    </location>
</feature>
<dbReference type="Proteomes" id="UP000002592">
    <property type="component" value="Chromosome"/>
</dbReference>
<organism evidence="2 3">
    <name type="scientific">Prochlorococcus marinus (strain NATL1A)</name>
    <dbReference type="NCBI Taxonomy" id="167555"/>
    <lineage>
        <taxon>Bacteria</taxon>
        <taxon>Bacillati</taxon>
        <taxon>Cyanobacteriota</taxon>
        <taxon>Cyanophyceae</taxon>
        <taxon>Synechococcales</taxon>
        <taxon>Prochlorococcaceae</taxon>
        <taxon>Prochlorococcus</taxon>
    </lineage>
</organism>
<dbReference type="InterPro" id="IPR007345">
    <property type="entry name" value="Polysacch_pyruvyl_Trfase"/>
</dbReference>
<dbReference type="KEGG" id="pme:NATL1_08701"/>
<evidence type="ECO:0000313" key="2">
    <source>
        <dbReference type="EMBL" id="ABM75428.1"/>
    </source>
</evidence>
<dbReference type="Pfam" id="PF04230">
    <property type="entry name" value="PS_pyruv_trans"/>
    <property type="match status" value="1"/>
</dbReference>
<accession>A2C1R8</accession>
<dbReference type="HOGENOM" id="CLU_063225_0_0_3"/>
<reference evidence="3" key="1">
    <citation type="journal article" date="2007" name="PLoS Genet.">
        <title>Patterns and implications of gene gain and loss in the evolution of Prochlorococcus.</title>
        <authorList>
            <person name="Kettler G.C."/>
            <person name="Martiny A.C."/>
            <person name="Huang K."/>
            <person name="Zucker J."/>
            <person name="Coleman M.L."/>
            <person name="Rodrigue S."/>
            <person name="Chen F."/>
            <person name="Lapidus A."/>
            <person name="Ferriera S."/>
            <person name="Johnson J."/>
            <person name="Steglich C."/>
            <person name="Church G.M."/>
            <person name="Richardson P."/>
            <person name="Chisholm S.W."/>
        </authorList>
    </citation>
    <scope>NUCLEOTIDE SEQUENCE [LARGE SCALE GENOMIC DNA]</scope>
    <source>
        <strain evidence="3">NATL1A</strain>
    </source>
</reference>
<gene>
    <name evidence="2" type="ordered locus">NATL1_08701</name>
</gene>
<protein>
    <recommendedName>
        <fullName evidence="1">Polysaccharide pyruvyl transferase domain-containing protein</fullName>
    </recommendedName>
</protein>